<keyword evidence="3" id="KW-0479">Metal-binding</keyword>
<proteinExistence type="predicted"/>
<dbReference type="Pfam" id="PF14697">
    <property type="entry name" value="Fer4_21"/>
    <property type="match status" value="1"/>
</dbReference>
<dbReference type="GO" id="GO:0051539">
    <property type="term" value="F:4 iron, 4 sulfur cluster binding"/>
    <property type="evidence" value="ECO:0007669"/>
    <property type="project" value="UniProtKB-KW"/>
</dbReference>
<dbReference type="InterPro" id="IPR050572">
    <property type="entry name" value="Fe-S_Ferredoxin"/>
</dbReference>
<evidence type="ECO:0000259" key="8">
    <source>
        <dbReference type="PROSITE" id="PS51379"/>
    </source>
</evidence>
<dbReference type="PROSITE" id="PS51379">
    <property type="entry name" value="4FE4S_FER_2"/>
    <property type="match status" value="2"/>
</dbReference>
<dbReference type="Gene3D" id="3.30.70.20">
    <property type="match status" value="1"/>
</dbReference>
<dbReference type="Proteomes" id="UP000586254">
    <property type="component" value="Unassembled WGS sequence"/>
</dbReference>
<dbReference type="InterPro" id="IPR017896">
    <property type="entry name" value="4Fe4S_Fe-S-bd"/>
</dbReference>
<keyword evidence="5" id="KW-0249">Electron transport</keyword>
<reference evidence="9 10" key="1">
    <citation type="submission" date="2020-07" db="EMBL/GenBank/DDBJ databases">
        <title>Organ Donor 1.</title>
        <authorList>
            <person name="Marsh A.J."/>
            <person name="Azcarate-Peril M.A."/>
        </authorList>
    </citation>
    <scope>NUCLEOTIDE SEQUENCE [LARGE SCALE GENOMIC DNA]</scope>
    <source>
        <strain evidence="9 10">AMC0717</strain>
    </source>
</reference>
<evidence type="ECO:0000313" key="10">
    <source>
        <dbReference type="Proteomes" id="UP000586254"/>
    </source>
</evidence>
<evidence type="ECO:0000256" key="3">
    <source>
        <dbReference type="ARBA" id="ARBA00022723"/>
    </source>
</evidence>
<name>A0A853JJM2_9FIRM</name>
<evidence type="ECO:0000256" key="6">
    <source>
        <dbReference type="ARBA" id="ARBA00023004"/>
    </source>
</evidence>
<protein>
    <submittedName>
        <fullName evidence="9">4Fe-4S binding protein</fullName>
    </submittedName>
</protein>
<evidence type="ECO:0000313" key="9">
    <source>
        <dbReference type="EMBL" id="NZA37573.1"/>
    </source>
</evidence>
<keyword evidence="2" id="KW-0004">4Fe-4S</keyword>
<feature type="domain" description="4Fe-4S ferredoxin-type" evidence="8">
    <location>
        <begin position="106"/>
        <end position="134"/>
    </location>
</feature>
<dbReference type="EMBL" id="JACCKS010000005">
    <property type="protein sequence ID" value="NZA37573.1"/>
    <property type="molecule type" value="Genomic_DNA"/>
</dbReference>
<keyword evidence="6" id="KW-0408">Iron</keyword>
<dbReference type="AlphaFoldDB" id="A0A853JJM2"/>
<dbReference type="GO" id="GO:0046872">
    <property type="term" value="F:metal ion binding"/>
    <property type="evidence" value="ECO:0007669"/>
    <property type="project" value="UniProtKB-KW"/>
</dbReference>
<gene>
    <name evidence="9" type="ORF">H0N91_05325</name>
</gene>
<keyword evidence="7" id="KW-0411">Iron-sulfur</keyword>
<feature type="domain" description="4Fe-4S ferredoxin-type" evidence="8">
    <location>
        <begin position="76"/>
        <end position="105"/>
    </location>
</feature>
<dbReference type="SUPFAM" id="SSF54862">
    <property type="entry name" value="4Fe-4S ferredoxins"/>
    <property type="match status" value="1"/>
</dbReference>
<evidence type="ECO:0000256" key="1">
    <source>
        <dbReference type="ARBA" id="ARBA00022448"/>
    </source>
</evidence>
<evidence type="ECO:0000256" key="5">
    <source>
        <dbReference type="ARBA" id="ARBA00022982"/>
    </source>
</evidence>
<accession>A0A853JJM2</accession>
<dbReference type="PANTHER" id="PTHR43687:SF6">
    <property type="entry name" value="L-ASPARTATE SEMIALDEHYDE SULFURTRANSFERASE IRON-SULFUR SUBUNIT"/>
    <property type="match status" value="1"/>
</dbReference>
<organism evidence="9 10">
    <name type="scientific">Eubacterium callanderi</name>
    <dbReference type="NCBI Taxonomy" id="53442"/>
    <lineage>
        <taxon>Bacteria</taxon>
        <taxon>Bacillati</taxon>
        <taxon>Bacillota</taxon>
        <taxon>Clostridia</taxon>
        <taxon>Eubacteriales</taxon>
        <taxon>Eubacteriaceae</taxon>
        <taxon>Eubacterium</taxon>
    </lineage>
</organism>
<dbReference type="PROSITE" id="PS00198">
    <property type="entry name" value="4FE4S_FER_1"/>
    <property type="match status" value="1"/>
</dbReference>
<evidence type="ECO:0000256" key="4">
    <source>
        <dbReference type="ARBA" id="ARBA00022737"/>
    </source>
</evidence>
<dbReference type="PANTHER" id="PTHR43687">
    <property type="entry name" value="ADENYLYLSULFATE REDUCTASE, BETA SUBUNIT"/>
    <property type="match status" value="1"/>
</dbReference>
<dbReference type="InterPro" id="IPR018449">
    <property type="entry name" value="NIL_domain"/>
</dbReference>
<evidence type="ECO:0000256" key="2">
    <source>
        <dbReference type="ARBA" id="ARBA00022485"/>
    </source>
</evidence>
<dbReference type="SUPFAM" id="SSF55021">
    <property type="entry name" value="ACT-like"/>
    <property type="match status" value="1"/>
</dbReference>
<evidence type="ECO:0000256" key="7">
    <source>
        <dbReference type="ARBA" id="ARBA00023014"/>
    </source>
</evidence>
<keyword evidence="1" id="KW-0813">Transport</keyword>
<dbReference type="InterPro" id="IPR045865">
    <property type="entry name" value="ACT-like_dom_sf"/>
</dbReference>
<comment type="caution">
    <text evidence="9">The sequence shown here is derived from an EMBL/GenBank/DDBJ whole genome shotgun (WGS) entry which is preliminary data.</text>
</comment>
<dbReference type="SMART" id="SM00930">
    <property type="entry name" value="NIL"/>
    <property type="match status" value="1"/>
</dbReference>
<keyword evidence="4" id="KW-0677">Repeat</keyword>
<dbReference type="Pfam" id="PF09383">
    <property type="entry name" value="NIL"/>
    <property type="match status" value="1"/>
</dbReference>
<dbReference type="Gene3D" id="3.30.70.260">
    <property type="match status" value="1"/>
</dbReference>
<dbReference type="InterPro" id="IPR017900">
    <property type="entry name" value="4Fe4S_Fe_S_CS"/>
</dbReference>
<sequence length="134" mass="14702">MMVKKIVLNFPKEATGKPIASQLIRDYDLQLNILKAFVDDDVNGTLLFEVSGSEDNIEKGIAFIKKSGVDVKEVVSVIEVDKDRCVDCGACTAACVVGALDMDENWLLTYHPEKCLECALCIKACPVRAIHTLI</sequence>